<keyword evidence="2" id="KW-0732">Signal</keyword>
<keyword evidence="4" id="KW-1185">Reference proteome</keyword>
<dbReference type="RefSeq" id="WP_106335223.1">
    <property type="nucleotide sequence ID" value="NZ_PVZS01000003.1"/>
</dbReference>
<reference evidence="4" key="1">
    <citation type="submission" date="2018-03" db="EMBL/GenBank/DDBJ databases">
        <authorList>
            <person name="Sun L."/>
            <person name="Liu H."/>
            <person name="Chen W."/>
            <person name="Huang K."/>
            <person name="Liu W."/>
            <person name="Gao X."/>
        </authorList>
    </citation>
    <scope>NUCLEOTIDE SEQUENCE [LARGE SCALE GENOMIC DNA]</scope>
    <source>
        <strain evidence="4">SH9</strain>
    </source>
</reference>
<dbReference type="Proteomes" id="UP000239772">
    <property type="component" value="Unassembled WGS sequence"/>
</dbReference>
<dbReference type="EMBL" id="PVZS01000003">
    <property type="protein sequence ID" value="PSC06308.1"/>
    <property type="molecule type" value="Genomic_DNA"/>
</dbReference>
<evidence type="ECO:0000313" key="3">
    <source>
        <dbReference type="EMBL" id="PSC06308.1"/>
    </source>
</evidence>
<protein>
    <submittedName>
        <fullName evidence="3">Uncharacterized protein</fullName>
    </submittedName>
</protein>
<dbReference type="AlphaFoldDB" id="A0A2T1HXK8"/>
<name>A0A2T1HXK8_9HYPH</name>
<organism evidence="3 4">
    <name type="scientific">Alsobacter soli</name>
    <dbReference type="NCBI Taxonomy" id="2109933"/>
    <lineage>
        <taxon>Bacteria</taxon>
        <taxon>Pseudomonadati</taxon>
        <taxon>Pseudomonadota</taxon>
        <taxon>Alphaproteobacteria</taxon>
        <taxon>Hyphomicrobiales</taxon>
        <taxon>Alsobacteraceae</taxon>
        <taxon>Alsobacter</taxon>
    </lineage>
</organism>
<gene>
    <name evidence="3" type="ORF">SLNSH_03190</name>
</gene>
<sequence>MRFALLLGCGVAAIASAQAASAMPWPGLANPIAIEPVRTVCDQWGRCWEQPDYGYRPRYGYDDPYGEGGYRRPPTKWERKGFCPPGQAKKGNC</sequence>
<feature type="chain" id="PRO_5015461659" evidence="2">
    <location>
        <begin position="20"/>
        <end position="93"/>
    </location>
</feature>
<feature type="region of interest" description="Disordered" evidence="1">
    <location>
        <begin position="70"/>
        <end position="93"/>
    </location>
</feature>
<comment type="caution">
    <text evidence="3">The sequence shown here is derived from an EMBL/GenBank/DDBJ whole genome shotgun (WGS) entry which is preliminary data.</text>
</comment>
<evidence type="ECO:0000256" key="2">
    <source>
        <dbReference type="SAM" id="SignalP"/>
    </source>
</evidence>
<evidence type="ECO:0000256" key="1">
    <source>
        <dbReference type="SAM" id="MobiDB-lite"/>
    </source>
</evidence>
<proteinExistence type="predicted"/>
<evidence type="ECO:0000313" key="4">
    <source>
        <dbReference type="Proteomes" id="UP000239772"/>
    </source>
</evidence>
<accession>A0A2T1HXK8</accession>
<feature type="signal peptide" evidence="2">
    <location>
        <begin position="1"/>
        <end position="19"/>
    </location>
</feature>